<dbReference type="PANTHER" id="PTHR43092">
    <property type="entry name" value="L-CYSTEINE DESULFHYDRASE"/>
    <property type="match status" value="1"/>
</dbReference>
<proteinExistence type="predicted"/>
<organism evidence="4 5">
    <name type="scientific">Sphaerisporangium album</name>
    <dbReference type="NCBI Taxonomy" id="509200"/>
    <lineage>
        <taxon>Bacteria</taxon>
        <taxon>Bacillati</taxon>
        <taxon>Actinomycetota</taxon>
        <taxon>Actinomycetes</taxon>
        <taxon>Streptosporangiales</taxon>
        <taxon>Streptosporangiaceae</taxon>
        <taxon>Sphaerisporangium</taxon>
    </lineage>
</organism>
<dbReference type="Gene3D" id="3.40.640.10">
    <property type="entry name" value="Type I PLP-dependent aspartate aminotransferase-like (Major domain)"/>
    <property type="match status" value="1"/>
</dbReference>
<dbReference type="EMBL" id="QOIL01000036">
    <property type="protein sequence ID" value="RCG18680.1"/>
    <property type="molecule type" value="Genomic_DNA"/>
</dbReference>
<dbReference type="SUPFAM" id="SSF53383">
    <property type="entry name" value="PLP-dependent transferases"/>
    <property type="match status" value="1"/>
</dbReference>
<feature type="region of interest" description="Disordered" evidence="2">
    <location>
        <begin position="1"/>
        <end position="45"/>
    </location>
</feature>
<dbReference type="OrthoDB" id="250246at2"/>
<reference evidence="4 5" key="1">
    <citation type="submission" date="2018-06" db="EMBL/GenBank/DDBJ databases">
        <title>Sphaerisporangium craniellae sp. nov., isolated from a marine sponge in the South China Sea.</title>
        <authorList>
            <person name="Li L."/>
        </authorList>
    </citation>
    <scope>NUCLEOTIDE SEQUENCE [LARGE SCALE GENOMIC DNA]</scope>
    <source>
        <strain evidence="4 5">CCTCC AA 208026</strain>
    </source>
</reference>
<protein>
    <submittedName>
        <fullName evidence="4">Aminotransferase class V-fold PLP-dependent enzyme</fullName>
    </submittedName>
</protein>
<accession>A0A367EN96</accession>
<dbReference type="AlphaFoldDB" id="A0A367EN96"/>
<keyword evidence="1" id="KW-0663">Pyridoxal phosphate</keyword>
<evidence type="ECO:0000313" key="5">
    <source>
        <dbReference type="Proteomes" id="UP000253094"/>
    </source>
</evidence>
<keyword evidence="4" id="KW-0032">Aminotransferase</keyword>
<dbReference type="Proteomes" id="UP000253094">
    <property type="component" value="Unassembled WGS sequence"/>
</dbReference>
<dbReference type="InterPro" id="IPR000192">
    <property type="entry name" value="Aminotrans_V_dom"/>
</dbReference>
<gene>
    <name evidence="4" type="ORF">DQ384_38960</name>
</gene>
<comment type="caution">
    <text evidence="4">The sequence shown here is derived from an EMBL/GenBank/DDBJ whole genome shotgun (WGS) entry which is preliminary data.</text>
</comment>
<dbReference type="InterPro" id="IPR015424">
    <property type="entry name" value="PyrdxlP-dep_Trfase"/>
</dbReference>
<dbReference type="Gene3D" id="3.90.1150.10">
    <property type="entry name" value="Aspartate Aminotransferase, domain 1"/>
    <property type="match status" value="1"/>
</dbReference>
<dbReference type="PANTHER" id="PTHR43092:SF6">
    <property type="entry name" value="BLR1280 PROTEIN"/>
    <property type="match status" value="1"/>
</dbReference>
<keyword evidence="4" id="KW-0808">Transferase</keyword>
<dbReference type="GO" id="GO:0008483">
    <property type="term" value="F:transaminase activity"/>
    <property type="evidence" value="ECO:0007669"/>
    <property type="project" value="UniProtKB-KW"/>
</dbReference>
<evidence type="ECO:0000313" key="4">
    <source>
        <dbReference type="EMBL" id="RCG18680.1"/>
    </source>
</evidence>
<evidence type="ECO:0000256" key="1">
    <source>
        <dbReference type="ARBA" id="ARBA00022898"/>
    </source>
</evidence>
<dbReference type="Pfam" id="PF00266">
    <property type="entry name" value="Aminotran_5"/>
    <property type="match status" value="1"/>
</dbReference>
<feature type="domain" description="Aminotransferase class V" evidence="3">
    <location>
        <begin position="139"/>
        <end position="426"/>
    </location>
</feature>
<sequence>MPTARGRNPPTLASVPVPVPRVGQGRRTGSLDPGRPPRQGRARSEVSVRLTRRQTLAGLGAAAVAPLVEGTGAHAATRTGWPSLPPPRSGAAGNERYWARVAREYDVSDDVVNLENGFFGPMPRGVAKSYEQMIERVNDRNSYYLRTTFNTDFDAVVARVAETAGVSPEEIALTRGATEALQTLIAGYNRLSPGDTVVYSDLDYDSMQYTMNWLRDRRGVNVVTFAMPEPASRQAILDAYTRVLDANPKTRLLLLTHLSHRTGLVIPVPQIADLARARGVDVIVDAAHSWGHLDFSVPGLRCDFAGFNLHKWMGAPLGVGFLYIKKDRLADIDPAYADPGTGVRARVHTGTTNSANVLAVPAALDFHDSIGPANKEARLRFLRDRWVSQVRGLDRLQILTPDEPGMYGAITSFRLRGRTSAADNTAIQTWLLKRHNIFTVRRGGVAAGDCIRVTPALFSSPAHCDRLAEALHELVRTF</sequence>
<dbReference type="InterPro" id="IPR015421">
    <property type="entry name" value="PyrdxlP-dep_Trfase_major"/>
</dbReference>
<evidence type="ECO:0000256" key="2">
    <source>
        <dbReference type="SAM" id="MobiDB-lite"/>
    </source>
</evidence>
<dbReference type="InterPro" id="IPR015422">
    <property type="entry name" value="PyrdxlP-dep_Trfase_small"/>
</dbReference>
<evidence type="ECO:0000259" key="3">
    <source>
        <dbReference type="Pfam" id="PF00266"/>
    </source>
</evidence>
<name>A0A367EN96_9ACTN</name>
<keyword evidence="5" id="KW-1185">Reference proteome</keyword>